<evidence type="ECO:0000256" key="1">
    <source>
        <dbReference type="SAM" id="MobiDB-lite"/>
    </source>
</evidence>
<dbReference type="Proteomes" id="UP000799778">
    <property type="component" value="Unassembled WGS sequence"/>
</dbReference>
<sequence length="193" mass="20415">MRLDAIWPMLVVQIESCAASQPRLTGSGALTSAAWTNQTFPTTVRWPNTTAITKPPIPSSIVTTTVERTTTLMATGSTIGSIPDDVRSAQYSSTTLGLIAVASAAGVLSTVAGICFIAQYCWRQAHQKATQACSRQSSTRLPKERAGSMRSQGLHAIPEEPGGRVTAPSGTIQDDGFVANTLRDGRGLRILIT</sequence>
<keyword evidence="2" id="KW-0472">Membrane</keyword>
<keyword evidence="2" id="KW-0812">Transmembrane</keyword>
<keyword evidence="4" id="KW-1185">Reference proteome</keyword>
<feature type="region of interest" description="Disordered" evidence="1">
    <location>
        <begin position="134"/>
        <end position="172"/>
    </location>
</feature>
<dbReference type="EMBL" id="ML978085">
    <property type="protein sequence ID" value="KAF2008338.1"/>
    <property type="molecule type" value="Genomic_DNA"/>
</dbReference>
<evidence type="ECO:0000256" key="2">
    <source>
        <dbReference type="SAM" id="Phobius"/>
    </source>
</evidence>
<keyword evidence="2" id="KW-1133">Transmembrane helix</keyword>
<dbReference type="GeneID" id="54288831"/>
<reference evidence="3" key="1">
    <citation type="journal article" date="2020" name="Stud. Mycol.">
        <title>101 Dothideomycetes genomes: a test case for predicting lifestyles and emergence of pathogens.</title>
        <authorList>
            <person name="Haridas S."/>
            <person name="Albert R."/>
            <person name="Binder M."/>
            <person name="Bloem J."/>
            <person name="Labutti K."/>
            <person name="Salamov A."/>
            <person name="Andreopoulos B."/>
            <person name="Baker S."/>
            <person name="Barry K."/>
            <person name="Bills G."/>
            <person name="Bluhm B."/>
            <person name="Cannon C."/>
            <person name="Castanera R."/>
            <person name="Culley D."/>
            <person name="Daum C."/>
            <person name="Ezra D."/>
            <person name="Gonzalez J."/>
            <person name="Henrissat B."/>
            <person name="Kuo A."/>
            <person name="Liang C."/>
            <person name="Lipzen A."/>
            <person name="Lutzoni F."/>
            <person name="Magnuson J."/>
            <person name="Mondo S."/>
            <person name="Nolan M."/>
            <person name="Ohm R."/>
            <person name="Pangilinan J."/>
            <person name="Park H.-J."/>
            <person name="Ramirez L."/>
            <person name="Alfaro M."/>
            <person name="Sun H."/>
            <person name="Tritt A."/>
            <person name="Yoshinaga Y."/>
            <person name="Zwiers L.-H."/>
            <person name="Turgeon B."/>
            <person name="Goodwin S."/>
            <person name="Spatafora J."/>
            <person name="Crous P."/>
            <person name="Grigoriev I."/>
        </authorList>
    </citation>
    <scope>NUCLEOTIDE SEQUENCE</scope>
    <source>
        <strain evidence="3">CBS 175.79</strain>
    </source>
</reference>
<proteinExistence type="predicted"/>
<name>A0A6A5X5U4_9PLEO</name>
<accession>A0A6A5X5U4</accession>
<dbReference type="AlphaFoldDB" id="A0A6A5X5U4"/>
<evidence type="ECO:0000313" key="4">
    <source>
        <dbReference type="Proteomes" id="UP000799778"/>
    </source>
</evidence>
<feature type="transmembrane region" description="Helical" evidence="2">
    <location>
        <begin position="96"/>
        <end position="118"/>
    </location>
</feature>
<protein>
    <submittedName>
        <fullName evidence="3">Uncharacterized protein</fullName>
    </submittedName>
</protein>
<organism evidence="3 4">
    <name type="scientific">Aaosphaeria arxii CBS 175.79</name>
    <dbReference type="NCBI Taxonomy" id="1450172"/>
    <lineage>
        <taxon>Eukaryota</taxon>
        <taxon>Fungi</taxon>
        <taxon>Dikarya</taxon>
        <taxon>Ascomycota</taxon>
        <taxon>Pezizomycotina</taxon>
        <taxon>Dothideomycetes</taxon>
        <taxon>Pleosporomycetidae</taxon>
        <taxon>Pleosporales</taxon>
        <taxon>Pleosporales incertae sedis</taxon>
        <taxon>Aaosphaeria</taxon>
    </lineage>
</organism>
<evidence type="ECO:0000313" key="3">
    <source>
        <dbReference type="EMBL" id="KAF2008338.1"/>
    </source>
</evidence>
<dbReference type="RefSeq" id="XP_033376677.1">
    <property type="nucleotide sequence ID" value="XM_033531434.1"/>
</dbReference>
<gene>
    <name evidence="3" type="ORF">BU24DRAFT_456371</name>
</gene>